<sequence length="50" mass="5423">MVNIISLPCTFHLTLMLLQSAHCSKASHYRNTSSATIPIPSAVTILLCSH</sequence>
<dbReference type="AlphaFoldDB" id="A0A2P2NKX6"/>
<keyword evidence="1" id="KW-0732">Signal</keyword>
<proteinExistence type="predicted"/>
<feature type="chain" id="PRO_5015188562" evidence="1">
    <location>
        <begin position="24"/>
        <end position="50"/>
    </location>
</feature>
<reference evidence="2" key="1">
    <citation type="submission" date="2018-02" db="EMBL/GenBank/DDBJ databases">
        <title>Rhizophora mucronata_Transcriptome.</title>
        <authorList>
            <person name="Meera S.P."/>
            <person name="Sreeshan A."/>
            <person name="Augustine A."/>
        </authorList>
    </citation>
    <scope>NUCLEOTIDE SEQUENCE</scope>
    <source>
        <tissue evidence="2">Leaf</tissue>
    </source>
</reference>
<evidence type="ECO:0000313" key="2">
    <source>
        <dbReference type="EMBL" id="MBX43158.1"/>
    </source>
</evidence>
<feature type="signal peptide" evidence="1">
    <location>
        <begin position="1"/>
        <end position="23"/>
    </location>
</feature>
<accession>A0A2P2NKX6</accession>
<dbReference type="EMBL" id="GGEC01062674">
    <property type="protein sequence ID" value="MBX43158.1"/>
    <property type="molecule type" value="Transcribed_RNA"/>
</dbReference>
<organism evidence="2">
    <name type="scientific">Rhizophora mucronata</name>
    <name type="common">Asiatic mangrove</name>
    <dbReference type="NCBI Taxonomy" id="61149"/>
    <lineage>
        <taxon>Eukaryota</taxon>
        <taxon>Viridiplantae</taxon>
        <taxon>Streptophyta</taxon>
        <taxon>Embryophyta</taxon>
        <taxon>Tracheophyta</taxon>
        <taxon>Spermatophyta</taxon>
        <taxon>Magnoliopsida</taxon>
        <taxon>eudicotyledons</taxon>
        <taxon>Gunneridae</taxon>
        <taxon>Pentapetalae</taxon>
        <taxon>rosids</taxon>
        <taxon>fabids</taxon>
        <taxon>Malpighiales</taxon>
        <taxon>Rhizophoraceae</taxon>
        <taxon>Rhizophora</taxon>
    </lineage>
</organism>
<evidence type="ECO:0000256" key="1">
    <source>
        <dbReference type="SAM" id="SignalP"/>
    </source>
</evidence>
<name>A0A2P2NKX6_RHIMU</name>
<protein>
    <submittedName>
        <fullName evidence="2">Uncharacterized protein</fullName>
    </submittedName>
</protein>